<dbReference type="OrthoDB" id="2105077at2759"/>
<accession>A0A1Y1WRD5</accession>
<sequence length="267" mass="30131">MSEKEEENINDKIKVQPYQPTIASRIIDILCLPFCCFCCCGLFIVNEREEKLVFRYGKYYKAVKEPGIHFAYPVMRNIQNLDRKIVTVDLPNTKINDINGNPLDVSAVLNYRIVDSMKAFLNVQNYSVFVNNQALTVLKRVVSRYPYDCDEENEVSLKNAGKEIQDEMKNDLSKMVEIAGIEIISILLNELSYSKEVASIMLKKQQAKAMVEAKQIIMDGAVSLAVDTVKEIETRGITMSDNDKSRLVSNILTVSVGNSEAQPTISI</sequence>
<dbReference type="Pfam" id="PF01145">
    <property type="entry name" value="Band_7"/>
    <property type="match status" value="1"/>
</dbReference>
<comment type="caution">
    <text evidence="2">The sequence shown here is derived from an EMBL/GenBank/DDBJ whole genome shotgun (WGS) entry which is preliminary data.</text>
</comment>
<dbReference type="InterPro" id="IPR036013">
    <property type="entry name" value="Band_7/SPFH_dom_sf"/>
</dbReference>
<gene>
    <name evidence="2" type="ORF">BCR32DRAFT_329524</name>
</gene>
<keyword evidence="3" id="KW-1185">Reference proteome</keyword>
<dbReference type="AlphaFoldDB" id="A0A1Y1WRD5"/>
<dbReference type="Proteomes" id="UP000193944">
    <property type="component" value="Unassembled WGS sequence"/>
</dbReference>
<organism evidence="2 3">
    <name type="scientific">Anaeromyces robustus</name>
    <dbReference type="NCBI Taxonomy" id="1754192"/>
    <lineage>
        <taxon>Eukaryota</taxon>
        <taxon>Fungi</taxon>
        <taxon>Fungi incertae sedis</taxon>
        <taxon>Chytridiomycota</taxon>
        <taxon>Chytridiomycota incertae sedis</taxon>
        <taxon>Neocallimastigomycetes</taxon>
        <taxon>Neocallimastigales</taxon>
        <taxon>Neocallimastigaceae</taxon>
        <taxon>Anaeromyces</taxon>
    </lineage>
</organism>
<proteinExistence type="predicted"/>
<evidence type="ECO:0000313" key="3">
    <source>
        <dbReference type="Proteomes" id="UP000193944"/>
    </source>
</evidence>
<dbReference type="PANTHER" id="PTHR43446">
    <property type="entry name" value="MEMBRANE PROTEIN-RELATED"/>
    <property type="match status" value="1"/>
</dbReference>
<reference evidence="2 3" key="2">
    <citation type="submission" date="2016-08" db="EMBL/GenBank/DDBJ databases">
        <title>Pervasive Adenine N6-methylation of Active Genes in Fungi.</title>
        <authorList>
            <consortium name="DOE Joint Genome Institute"/>
            <person name="Mondo S.J."/>
            <person name="Dannebaum R.O."/>
            <person name="Kuo R.C."/>
            <person name="Labutti K."/>
            <person name="Haridas S."/>
            <person name="Kuo A."/>
            <person name="Salamov A."/>
            <person name="Ahrendt S.R."/>
            <person name="Lipzen A."/>
            <person name="Sullivan W."/>
            <person name="Andreopoulos W.B."/>
            <person name="Clum A."/>
            <person name="Lindquist E."/>
            <person name="Daum C."/>
            <person name="Ramamoorthy G.K."/>
            <person name="Gryganskyi A."/>
            <person name="Culley D."/>
            <person name="Magnuson J.K."/>
            <person name="James T.Y."/>
            <person name="O'Malley M.A."/>
            <person name="Stajich J.E."/>
            <person name="Spatafora J.W."/>
            <person name="Visel A."/>
            <person name="Grigoriev I.V."/>
        </authorList>
    </citation>
    <scope>NUCLEOTIDE SEQUENCE [LARGE SCALE GENOMIC DNA]</scope>
    <source>
        <strain evidence="2 3">S4</strain>
    </source>
</reference>
<dbReference type="EMBL" id="MCFG01000319">
    <property type="protein sequence ID" value="ORX76090.1"/>
    <property type="molecule type" value="Genomic_DNA"/>
</dbReference>
<dbReference type="InterPro" id="IPR001107">
    <property type="entry name" value="Band_7"/>
</dbReference>
<protein>
    <recommendedName>
        <fullName evidence="1">Band 7 domain-containing protein</fullName>
    </recommendedName>
</protein>
<feature type="domain" description="Band 7" evidence="1">
    <location>
        <begin position="40"/>
        <end position="205"/>
    </location>
</feature>
<dbReference type="PANTHER" id="PTHR43446:SF1">
    <property type="entry name" value="BAND 7 DOMAIN-CONTAINING PROTEIN"/>
    <property type="match status" value="1"/>
</dbReference>
<name>A0A1Y1WRD5_9FUNG</name>
<reference evidence="2 3" key="1">
    <citation type="submission" date="2016-08" db="EMBL/GenBank/DDBJ databases">
        <title>A Parts List for Fungal Cellulosomes Revealed by Comparative Genomics.</title>
        <authorList>
            <consortium name="DOE Joint Genome Institute"/>
            <person name="Haitjema C.H."/>
            <person name="Gilmore S.P."/>
            <person name="Henske J.K."/>
            <person name="Solomon K.V."/>
            <person name="De Groot R."/>
            <person name="Kuo A."/>
            <person name="Mondo S.J."/>
            <person name="Salamov A.A."/>
            <person name="Labutti K."/>
            <person name="Zhao Z."/>
            <person name="Chiniquy J."/>
            <person name="Barry K."/>
            <person name="Brewer H.M."/>
            <person name="Purvine S.O."/>
            <person name="Wright A.T."/>
            <person name="Boxma B."/>
            <person name="Van Alen T."/>
            <person name="Hackstein J.H."/>
            <person name="Baker S.E."/>
            <person name="Grigoriev I.V."/>
            <person name="O'Malley M.A."/>
        </authorList>
    </citation>
    <scope>NUCLEOTIDE SEQUENCE [LARGE SCALE GENOMIC DNA]</scope>
    <source>
        <strain evidence="2 3">S4</strain>
    </source>
</reference>
<evidence type="ECO:0000313" key="2">
    <source>
        <dbReference type="EMBL" id="ORX76090.1"/>
    </source>
</evidence>
<dbReference type="SMART" id="SM00244">
    <property type="entry name" value="PHB"/>
    <property type="match status" value="1"/>
</dbReference>
<dbReference type="Gene3D" id="3.30.479.30">
    <property type="entry name" value="Band 7 domain"/>
    <property type="match status" value="1"/>
</dbReference>
<dbReference type="STRING" id="1754192.A0A1Y1WRD5"/>
<dbReference type="SUPFAM" id="SSF117892">
    <property type="entry name" value="Band 7/SPFH domain"/>
    <property type="match status" value="1"/>
</dbReference>
<evidence type="ECO:0000259" key="1">
    <source>
        <dbReference type="SMART" id="SM00244"/>
    </source>
</evidence>